<keyword evidence="9" id="KW-1185">Reference proteome</keyword>
<dbReference type="RefSeq" id="WP_382387195.1">
    <property type="nucleotide sequence ID" value="NZ_JBHTOM010000005.1"/>
</dbReference>
<feature type="domain" description="DarT" evidence="7">
    <location>
        <begin position="4"/>
        <end position="122"/>
    </location>
</feature>
<keyword evidence="4" id="KW-0548">Nucleotidyltransferase</keyword>
<evidence type="ECO:0000256" key="4">
    <source>
        <dbReference type="ARBA" id="ARBA00022695"/>
    </source>
</evidence>
<name>A0ABW4H3G1_9LACO</name>
<keyword evidence="3" id="KW-0808">Transferase</keyword>
<evidence type="ECO:0000256" key="2">
    <source>
        <dbReference type="ARBA" id="ARBA00022676"/>
    </source>
</evidence>
<evidence type="ECO:0000313" key="9">
    <source>
        <dbReference type="Proteomes" id="UP001597195"/>
    </source>
</evidence>
<proteinExistence type="inferred from homology"/>
<keyword evidence="2" id="KW-0328">Glycosyltransferase</keyword>
<sequence length="122" mass="14347">MWPRFAYHFTDIVNAVSVLKAQRLYSRQYALENNLMKNDNASYDVISQTANEVEKYVRLYFRPRTPTQFYNEGFQVKSKRQKLHADCPIPVFFLFKLPRIIEPVWRSIYGSIVSVKSSCSAI</sequence>
<dbReference type="EMBL" id="JBHTOM010000005">
    <property type="protein sequence ID" value="MFD1549067.1"/>
    <property type="molecule type" value="Genomic_DNA"/>
</dbReference>
<evidence type="ECO:0000256" key="6">
    <source>
        <dbReference type="PROSITE-ProRule" id="PRU01362"/>
    </source>
</evidence>
<evidence type="ECO:0000256" key="1">
    <source>
        <dbReference type="ARBA" id="ARBA00022649"/>
    </source>
</evidence>
<reference evidence="9" key="1">
    <citation type="journal article" date="2019" name="Int. J. Syst. Evol. Microbiol.">
        <title>The Global Catalogue of Microorganisms (GCM) 10K type strain sequencing project: providing services to taxonomists for standard genome sequencing and annotation.</title>
        <authorList>
            <consortium name="The Broad Institute Genomics Platform"/>
            <consortium name="The Broad Institute Genome Sequencing Center for Infectious Disease"/>
            <person name="Wu L."/>
            <person name="Ma J."/>
        </authorList>
    </citation>
    <scope>NUCLEOTIDE SEQUENCE [LARGE SCALE GENOMIC DNA]</scope>
    <source>
        <strain evidence="9">CCM 8906</strain>
    </source>
</reference>
<dbReference type="Proteomes" id="UP001597195">
    <property type="component" value="Unassembled WGS sequence"/>
</dbReference>
<evidence type="ECO:0000256" key="3">
    <source>
        <dbReference type="ARBA" id="ARBA00022679"/>
    </source>
</evidence>
<comment type="caution">
    <text evidence="8">The sequence shown here is derived from an EMBL/GenBank/DDBJ whole genome shotgun (WGS) entry which is preliminary data.</text>
</comment>
<evidence type="ECO:0000259" key="7">
    <source>
        <dbReference type="PROSITE" id="PS52018"/>
    </source>
</evidence>
<keyword evidence="1 6" id="KW-1277">Toxin-antitoxin system</keyword>
<evidence type="ECO:0000313" key="8">
    <source>
        <dbReference type="EMBL" id="MFD1549067.1"/>
    </source>
</evidence>
<dbReference type="Pfam" id="PF14487">
    <property type="entry name" value="DarT"/>
    <property type="match status" value="1"/>
</dbReference>
<organism evidence="8 9">
    <name type="scientific">Levilactobacillus fuyuanensis</name>
    <dbReference type="NCBI Taxonomy" id="2486022"/>
    <lineage>
        <taxon>Bacteria</taxon>
        <taxon>Bacillati</taxon>
        <taxon>Bacillota</taxon>
        <taxon>Bacilli</taxon>
        <taxon>Lactobacillales</taxon>
        <taxon>Lactobacillaceae</taxon>
        <taxon>Levilactobacillus</taxon>
    </lineage>
</organism>
<protein>
    <submittedName>
        <fullName evidence="8">DarT ssDNA thymidine ADP-ribosyltransferase family protein</fullName>
    </submittedName>
</protein>
<comment type="caution">
    <text evidence="6">Lacks conserved residue(s) required for the propagation of feature annotation.</text>
</comment>
<evidence type="ECO:0000256" key="5">
    <source>
        <dbReference type="ARBA" id="ARBA00023125"/>
    </source>
</evidence>
<gene>
    <name evidence="8" type="ORF">ACFQ5T_05120</name>
</gene>
<keyword evidence="5 6" id="KW-0238">DNA-binding</keyword>
<accession>A0ABW4H3G1</accession>
<dbReference type="PROSITE" id="PS52018">
    <property type="entry name" value="DART"/>
    <property type="match status" value="1"/>
</dbReference>
<comment type="similarity">
    <text evidence="6">Belongs to the DarT ADP-ribosyltransferase family.</text>
</comment>
<dbReference type="InterPro" id="IPR029494">
    <property type="entry name" value="DarT"/>
</dbReference>